<reference evidence="7 9" key="1">
    <citation type="journal article" date="2012" name="Nat. Biotechnol.">
        <title>Reference genome sequence of the model plant Setaria.</title>
        <authorList>
            <person name="Bennetzen J.L."/>
            <person name="Schmutz J."/>
            <person name="Wang H."/>
            <person name="Percifield R."/>
            <person name="Hawkins J."/>
            <person name="Pontaroli A.C."/>
            <person name="Estep M."/>
            <person name="Feng L."/>
            <person name="Vaughn J.N."/>
            <person name="Grimwood J."/>
            <person name="Jenkins J."/>
            <person name="Barry K."/>
            <person name="Lindquist E."/>
            <person name="Hellsten U."/>
            <person name="Deshpande S."/>
            <person name="Wang X."/>
            <person name="Wu X."/>
            <person name="Mitros T."/>
            <person name="Triplett J."/>
            <person name="Yang X."/>
            <person name="Ye C.Y."/>
            <person name="Mauro-Herrera M."/>
            <person name="Wang L."/>
            <person name="Li P."/>
            <person name="Sharma M."/>
            <person name="Sharma R."/>
            <person name="Ronald P.C."/>
            <person name="Panaud O."/>
            <person name="Kellogg E.A."/>
            <person name="Brutnell T.P."/>
            <person name="Doust A.N."/>
            <person name="Tuskan G.A."/>
            <person name="Rokhsar D."/>
            <person name="Devos K.M."/>
        </authorList>
    </citation>
    <scope>NUCLEOTIDE SEQUENCE [LARGE SCALE GENOMIC DNA]</scope>
    <source>
        <strain evidence="9">cv. Yugu1</strain>
        <strain evidence="7">Yugu1</strain>
    </source>
</reference>
<dbReference type="CDD" id="cd00018">
    <property type="entry name" value="AP2"/>
    <property type="match status" value="1"/>
</dbReference>
<evidence type="ECO:0000259" key="6">
    <source>
        <dbReference type="PROSITE" id="PS51032"/>
    </source>
</evidence>
<dbReference type="PANTHER" id="PTHR31140">
    <property type="entry name" value="B3 DOMAIN-CONTAINING TRANSCRIPTION FACTOR ABI3"/>
    <property type="match status" value="1"/>
</dbReference>
<protein>
    <recommendedName>
        <fullName evidence="6">AP2/ERF domain-containing protein</fullName>
    </recommendedName>
</protein>
<comment type="subcellular location">
    <subcellularLocation>
        <location evidence="1">Nucleus</location>
    </subcellularLocation>
</comment>
<dbReference type="PANTHER" id="PTHR31140:SF135">
    <property type="entry name" value="TF-B3 DOMAIN-CONTAINING PROTEIN"/>
    <property type="match status" value="1"/>
</dbReference>
<dbReference type="InterPro" id="IPR016177">
    <property type="entry name" value="DNA-bd_dom_sf"/>
</dbReference>
<keyword evidence="3" id="KW-0238">DNA-binding</keyword>
<evidence type="ECO:0000256" key="5">
    <source>
        <dbReference type="ARBA" id="ARBA00023242"/>
    </source>
</evidence>
<evidence type="ECO:0000313" key="8">
    <source>
        <dbReference type="EnsemblPlants" id="KQK90260"/>
    </source>
</evidence>
<keyword evidence="2" id="KW-0805">Transcription regulation</keyword>
<dbReference type="AlphaFoldDB" id="K4AKR8"/>
<organism evidence="7">
    <name type="scientific">Setaria italica</name>
    <name type="common">Foxtail millet</name>
    <name type="synonym">Panicum italicum</name>
    <dbReference type="NCBI Taxonomy" id="4555"/>
    <lineage>
        <taxon>Eukaryota</taxon>
        <taxon>Viridiplantae</taxon>
        <taxon>Streptophyta</taxon>
        <taxon>Embryophyta</taxon>
        <taxon>Tracheophyta</taxon>
        <taxon>Spermatophyta</taxon>
        <taxon>Magnoliopsida</taxon>
        <taxon>Liliopsida</taxon>
        <taxon>Poales</taxon>
        <taxon>Poaceae</taxon>
        <taxon>PACMAD clade</taxon>
        <taxon>Panicoideae</taxon>
        <taxon>Panicodae</taxon>
        <taxon>Paniceae</taxon>
        <taxon>Cenchrinae</taxon>
        <taxon>Setaria</taxon>
    </lineage>
</organism>
<evidence type="ECO:0000256" key="4">
    <source>
        <dbReference type="ARBA" id="ARBA00023163"/>
    </source>
</evidence>
<dbReference type="GO" id="GO:0003700">
    <property type="term" value="F:DNA-binding transcription factor activity"/>
    <property type="evidence" value="ECO:0007669"/>
    <property type="project" value="InterPro"/>
</dbReference>
<evidence type="ECO:0000256" key="1">
    <source>
        <dbReference type="ARBA" id="ARBA00004123"/>
    </source>
</evidence>
<dbReference type="InterPro" id="IPR001471">
    <property type="entry name" value="AP2/ERF_dom"/>
</dbReference>
<dbReference type="GO" id="GO:0005634">
    <property type="term" value="C:nucleus"/>
    <property type="evidence" value="ECO:0007669"/>
    <property type="project" value="UniProtKB-SubCell"/>
</dbReference>
<dbReference type="Gramene" id="KQK90260">
    <property type="protein sequence ID" value="KQK90260"/>
    <property type="gene ID" value="SETIT_039493mg"/>
</dbReference>
<sequence>MSTSTQEVEQMDWMDGDGDAVAASPRARTSSRYKGVVPQPNGRWGAQIYERHARAWLGTFADEAMAARAYDVAALRFRGRGRAVNFLGSPAGMAKIAFLAVQPKAEMVPRVALFEKALQAEKHFPPLDEAAPPVLLVFEDVAGGKVWRFWYLYWSSS</sequence>
<reference evidence="8" key="3">
    <citation type="submission" date="2018-08" db="UniProtKB">
        <authorList>
            <consortium name="EnsemblPlants"/>
        </authorList>
    </citation>
    <scope>IDENTIFICATION</scope>
    <source>
        <strain evidence="8">Yugu1</strain>
    </source>
</reference>
<dbReference type="InterPro" id="IPR044800">
    <property type="entry name" value="LEC2-like"/>
</dbReference>
<dbReference type="Gene3D" id="3.30.730.10">
    <property type="entry name" value="AP2/ERF domain"/>
    <property type="match status" value="1"/>
</dbReference>
<keyword evidence="5" id="KW-0539">Nucleus</keyword>
<dbReference type="SUPFAM" id="SSF54171">
    <property type="entry name" value="DNA-binding domain"/>
    <property type="match status" value="1"/>
</dbReference>
<gene>
    <name evidence="7" type="ORF">SETIT_9G350800v2</name>
</gene>
<dbReference type="eggNOG" id="ENOG502QRVI">
    <property type="taxonomic scope" value="Eukaryota"/>
</dbReference>
<dbReference type="EMBL" id="CM003536">
    <property type="protein sequence ID" value="RCV44146.1"/>
    <property type="molecule type" value="Genomic_DNA"/>
</dbReference>
<dbReference type="EnsemblPlants" id="KQK90260">
    <property type="protein sequence ID" value="KQK90260"/>
    <property type="gene ID" value="SETIT_039493mg"/>
</dbReference>
<dbReference type="PROSITE" id="PS51032">
    <property type="entry name" value="AP2_ERF"/>
    <property type="match status" value="1"/>
</dbReference>
<dbReference type="GO" id="GO:0003677">
    <property type="term" value="F:DNA binding"/>
    <property type="evidence" value="ECO:0007669"/>
    <property type="project" value="UniProtKB-KW"/>
</dbReference>
<dbReference type="STRING" id="4555.K4AKR8"/>
<dbReference type="FunFam" id="3.30.730.10:FF:000008">
    <property type="entry name" value="AP2 domain-containing protein RAP2.8"/>
    <property type="match status" value="1"/>
</dbReference>
<dbReference type="HOGENOM" id="CLU_1680954_0_0_1"/>
<proteinExistence type="predicted"/>
<name>K4AKR8_SETIT</name>
<dbReference type="InterPro" id="IPR015300">
    <property type="entry name" value="DNA-bd_pseudobarrel_sf"/>
</dbReference>
<feature type="domain" description="AP2/ERF" evidence="6">
    <location>
        <begin position="32"/>
        <end position="87"/>
    </location>
</feature>
<accession>K4AKR8</accession>
<reference evidence="7" key="2">
    <citation type="submission" date="2015-07" db="EMBL/GenBank/DDBJ databases">
        <authorList>
            <person name="Noorani M."/>
        </authorList>
    </citation>
    <scope>NUCLEOTIDE SEQUENCE</scope>
    <source>
        <strain evidence="7">Yugu1</strain>
    </source>
</reference>
<evidence type="ECO:0000256" key="2">
    <source>
        <dbReference type="ARBA" id="ARBA00023015"/>
    </source>
</evidence>
<evidence type="ECO:0000256" key="3">
    <source>
        <dbReference type="ARBA" id="ARBA00023125"/>
    </source>
</evidence>
<evidence type="ECO:0000313" key="9">
    <source>
        <dbReference type="Proteomes" id="UP000004995"/>
    </source>
</evidence>
<keyword evidence="9" id="KW-1185">Reference proteome</keyword>
<dbReference type="EMBL" id="AGNK02005915">
    <property type="status" value="NOT_ANNOTATED_CDS"/>
    <property type="molecule type" value="Genomic_DNA"/>
</dbReference>
<dbReference type="Proteomes" id="UP000004995">
    <property type="component" value="Unassembled WGS sequence"/>
</dbReference>
<dbReference type="InterPro" id="IPR036955">
    <property type="entry name" value="AP2/ERF_dom_sf"/>
</dbReference>
<keyword evidence="4" id="KW-0804">Transcription</keyword>
<evidence type="ECO:0000313" key="7">
    <source>
        <dbReference type="EMBL" id="RCV44146.1"/>
    </source>
</evidence>
<dbReference type="SMART" id="SM00380">
    <property type="entry name" value="AP2"/>
    <property type="match status" value="1"/>
</dbReference>
<dbReference type="Gene3D" id="2.40.330.10">
    <property type="entry name" value="DNA-binding pseudobarrel domain"/>
    <property type="match status" value="1"/>
</dbReference>
<dbReference type="OrthoDB" id="2020802at2759"/>